<accession>A0A812YBU1</accession>
<proteinExistence type="predicted"/>
<dbReference type="EMBL" id="CAJNJA010040964">
    <property type="protein sequence ID" value="CAE7770805.1"/>
    <property type="molecule type" value="Genomic_DNA"/>
</dbReference>
<reference evidence="2" key="1">
    <citation type="submission" date="2021-02" db="EMBL/GenBank/DDBJ databases">
        <authorList>
            <person name="Dougan E. K."/>
            <person name="Rhodes N."/>
            <person name="Thang M."/>
            <person name="Chan C."/>
        </authorList>
    </citation>
    <scope>NUCLEOTIDE SEQUENCE</scope>
</reference>
<evidence type="ECO:0000256" key="1">
    <source>
        <dbReference type="SAM" id="MobiDB-lite"/>
    </source>
</evidence>
<gene>
    <name evidence="2" type="ORF">SNEC2469_LOCUS22514</name>
</gene>
<feature type="non-terminal residue" evidence="2">
    <location>
        <position position="1"/>
    </location>
</feature>
<evidence type="ECO:0000313" key="2">
    <source>
        <dbReference type="EMBL" id="CAE7770805.1"/>
    </source>
</evidence>
<name>A0A812YBU1_9DINO</name>
<feature type="non-terminal residue" evidence="2">
    <location>
        <position position="57"/>
    </location>
</feature>
<dbReference type="Proteomes" id="UP000601435">
    <property type="component" value="Unassembled WGS sequence"/>
</dbReference>
<protein>
    <submittedName>
        <fullName evidence="2">Uncharacterized protein</fullName>
    </submittedName>
</protein>
<feature type="region of interest" description="Disordered" evidence="1">
    <location>
        <begin position="31"/>
        <end position="57"/>
    </location>
</feature>
<sequence>FDLKITLTLHDPQSTLRFFIAASPLASAPLSEAGDTDIQRIPPGRRQQLKQEALARH</sequence>
<comment type="caution">
    <text evidence="2">The sequence shown here is derived from an EMBL/GenBank/DDBJ whole genome shotgun (WGS) entry which is preliminary data.</text>
</comment>
<keyword evidence="3" id="KW-1185">Reference proteome</keyword>
<dbReference type="AlphaFoldDB" id="A0A812YBU1"/>
<evidence type="ECO:0000313" key="3">
    <source>
        <dbReference type="Proteomes" id="UP000601435"/>
    </source>
</evidence>
<organism evidence="2 3">
    <name type="scientific">Symbiodinium necroappetens</name>
    <dbReference type="NCBI Taxonomy" id="1628268"/>
    <lineage>
        <taxon>Eukaryota</taxon>
        <taxon>Sar</taxon>
        <taxon>Alveolata</taxon>
        <taxon>Dinophyceae</taxon>
        <taxon>Suessiales</taxon>
        <taxon>Symbiodiniaceae</taxon>
        <taxon>Symbiodinium</taxon>
    </lineage>
</organism>